<dbReference type="EMBL" id="CCSD01000099">
    <property type="protein sequence ID" value="CDZ91535.1"/>
    <property type="molecule type" value="Genomic_DNA"/>
</dbReference>
<dbReference type="Proteomes" id="UP000042997">
    <property type="component" value="Unassembled WGS sequence"/>
</dbReference>
<organism evidence="2 3">
    <name type="scientific">Rhodococcus ruber</name>
    <dbReference type="NCBI Taxonomy" id="1830"/>
    <lineage>
        <taxon>Bacteria</taxon>
        <taxon>Bacillati</taxon>
        <taxon>Actinomycetota</taxon>
        <taxon>Actinomycetes</taxon>
        <taxon>Mycobacteriales</taxon>
        <taxon>Nocardiaceae</taxon>
        <taxon>Rhodococcus</taxon>
    </lineage>
</organism>
<name>A0A098BTK0_9NOCA</name>
<protein>
    <submittedName>
        <fullName evidence="2">Uncharacterized protein</fullName>
    </submittedName>
</protein>
<evidence type="ECO:0000313" key="2">
    <source>
        <dbReference type="EMBL" id="CDZ91535.1"/>
    </source>
</evidence>
<dbReference type="AlphaFoldDB" id="A0A098BTK0"/>
<accession>A0A098BTK0</accession>
<evidence type="ECO:0000313" key="3">
    <source>
        <dbReference type="Proteomes" id="UP000042997"/>
    </source>
</evidence>
<gene>
    <name evidence="2" type="ORF">RHRU231_840064</name>
</gene>
<sequence>MPATPTGRVARDPTTSRDPAGDGSEQVDLLVENLRRPTDQADAVEERHELGAGLAHAVVVVGVVRGLGECAVSVESRVAVHVGMDHALDHEVHGHRGVDPLELQAGAARPGQPARDLLAGEPDVPGLLEDVDLADRACDRLDAFVAHEVALHHVQDLLRGHDARVGVGTPEEPAPHPAEAVDVAGRAVVRHAEAFPGPAEHDGVAALVGDLGEGELHVAGVLVTVVDVAQQHLHEQDLEPQAHARDARGLVLGQFDALFLGHLVPQRRAVQRAPLGGHAVLVGGDGGVPVDLHRRVVGLAGRRGEQALRGLLALGQRDAGDEALALGFRRAGERCGHVSTF</sequence>
<proteinExistence type="predicted"/>
<reference evidence="2 3" key="1">
    <citation type="journal article" date="2014" name="Genome Announc.">
        <title>Draft Genome Sequence of Propane- and Butane-Oxidizing Actinobacterium Rhodococcus ruber IEGM 231.</title>
        <authorList>
            <person name="Ivshina I.B."/>
            <person name="Kuyukina M.S."/>
            <person name="Krivoruchko A.V."/>
            <person name="Barbe V."/>
            <person name="Fischer C."/>
        </authorList>
    </citation>
    <scope>NUCLEOTIDE SEQUENCE [LARGE SCALE GENOMIC DNA]</scope>
</reference>
<evidence type="ECO:0000256" key="1">
    <source>
        <dbReference type="SAM" id="MobiDB-lite"/>
    </source>
</evidence>
<feature type="region of interest" description="Disordered" evidence="1">
    <location>
        <begin position="1"/>
        <end position="25"/>
    </location>
</feature>